<reference evidence="2 3" key="1">
    <citation type="submission" date="2019-08" db="EMBL/GenBank/DDBJ databases">
        <authorList>
            <person name="Alioto T."/>
            <person name="Alioto T."/>
            <person name="Gomez Garrido J."/>
        </authorList>
    </citation>
    <scope>NUCLEOTIDE SEQUENCE [LARGE SCALE GENOMIC DNA]</scope>
</reference>
<name>A0A5E4MYS9_9HEMI</name>
<proteinExistence type="predicted"/>
<dbReference type="InterPro" id="IPR052283">
    <property type="entry name" value="GenomicStab_NeuMorph_Reg"/>
</dbReference>
<accession>A0A5E4MYS9</accession>
<gene>
    <name evidence="2" type="ORF">CINCED_3A000131</name>
</gene>
<evidence type="ECO:0000256" key="1">
    <source>
        <dbReference type="SAM" id="MobiDB-lite"/>
    </source>
</evidence>
<keyword evidence="3" id="KW-1185">Reference proteome</keyword>
<sequence>MYASQQASPPIDNMDNSTDENPHVVPKNEYSLNQLVSINIDCVSNLVNPKELLIKGPTEIGIKLLLSPELTFSCLTKLKTLSLTSIKSFPENIFKSLGTISTTLEILEIGDCEFLPDDFPKFLKQLINLRSLRLENCYGRWEKFSKESFEVIRSLKHLKKLELINIEFNVELQLEKCHGITALLIIPIYASQSAATNCHLLECLEKLSKTLTHVVWGLTKELLRVTDLFIKQYSQNRQNRLNLGYNIDMPETKPYNNIPILRSKIPKPQPEGLKTTEIDKEKSNNINMLSVPALRDWLDLVMINANTKVIKIPYSATTRVYLSVEFDNL</sequence>
<dbReference type="PANTHER" id="PTHR15739">
    <property type="entry name" value="ZINC FINGER PROTEIN"/>
    <property type="match status" value="1"/>
</dbReference>
<dbReference type="PANTHER" id="PTHR15739:SF5">
    <property type="entry name" value="LD23158P"/>
    <property type="match status" value="1"/>
</dbReference>
<dbReference type="Gene3D" id="3.80.10.10">
    <property type="entry name" value="Ribonuclease Inhibitor"/>
    <property type="match status" value="1"/>
</dbReference>
<dbReference type="AlphaFoldDB" id="A0A5E4MYS9"/>
<evidence type="ECO:0000313" key="3">
    <source>
        <dbReference type="Proteomes" id="UP000325440"/>
    </source>
</evidence>
<dbReference type="OrthoDB" id="6629628at2759"/>
<dbReference type="Proteomes" id="UP000325440">
    <property type="component" value="Unassembled WGS sequence"/>
</dbReference>
<dbReference type="SUPFAM" id="SSF52047">
    <property type="entry name" value="RNI-like"/>
    <property type="match status" value="1"/>
</dbReference>
<feature type="region of interest" description="Disordered" evidence="1">
    <location>
        <begin position="1"/>
        <end position="23"/>
    </location>
</feature>
<organism evidence="2 3">
    <name type="scientific">Cinara cedri</name>
    <dbReference type="NCBI Taxonomy" id="506608"/>
    <lineage>
        <taxon>Eukaryota</taxon>
        <taxon>Metazoa</taxon>
        <taxon>Ecdysozoa</taxon>
        <taxon>Arthropoda</taxon>
        <taxon>Hexapoda</taxon>
        <taxon>Insecta</taxon>
        <taxon>Pterygota</taxon>
        <taxon>Neoptera</taxon>
        <taxon>Paraneoptera</taxon>
        <taxon>Hemiptera</taxon>
        <taxon>Sternorrhyncha</taxon>
        <taxon>Aphidomorpha</taxon>
        <taxon>Aphidoidea</taxon>
        <taxon>Aphididae</taxon>
        <taxon>Lachninae</taxon>
        <taxon>Cinara</taxon>
    </lineage>
</organism>
<evidence type="ECO:0000313" key="2">
    <source>
        <dbReference type="EMBL" id="VVC36555.1"/>
    </source>
</evidence>
<dbReference type="EMBL" id="CABPRJ010001434">
    <property type="protein sequence ID" value="VVC36555.1"/>
    <property type="molecule type" value="Genomic_DNA"/>
</dbReference>
<dbReference type="InterPro" id="IPR032675">
    <property type="entry name" value="LRR_dom_sf"/>
</dbReference>
<protein>
    <submittedName>
        <fullName evidence="2">Leucine-rich repeat domain, L domain-like</fullName>
    </submittedName>
</protein>